<sequence length="182" mass="19441">MSSRLRFNTSKELFEAFPTAAEDMTAQPSEQPSLDFLRGLLSSRTPEDGVTFCAYLLSRRVAVWWGHQCLTRLPEGLTTQDGALLAAAEEWVRDPEEERRYAALDAGLAAPVKTPGAWIALAAGWSGGSMSPPGTAPVLPPPFLTARAVNAGVLTAIARVPLKQRAAVLSACVSMGIQMTES</sequence>
<dbReference type="RefSeq" id="WP_188255670.1">
    <property type="nucleotide sequence ID" value="NZ_JABVCF010000008.1"/>
</dbReference>
<dbReference type="AlphaFoldDB" id="A0A942E3W5"/>
<organism evidence="1 2">
    <name type="scientific">Pseudaminobacter soli</name>
    <name type="common">ex Zhang et al. 2022</name>
    <dbReference type="NCBI Taxonomy" id="2831468"/>
    <lineage>
        <taxon>Bacteria</taxon>
        <taxon>Pseudomonadati</taxon>
        <taxon>Pseudomonadota</taxon>
        <taxon>Alphaproteobacteria</taxon>
        <taxon>Hyphomicrobiales</taxon>
        <taxon>Phyllobacteriaceae</taxon>
        <taxon>Pseudaminobacter</taxon>
    </lineage>
</organism>
<protein>
    <submittedName>
        <fullName evidence="1">Uncharacterized protein</fullName>
    </submittedName>
</protein>
<evidence type="ECO:0000313" key="2">
    <source>
        <dbReference type="Proteomes" id="UP000680348"/>
    </source>
</evidence>
<accession>A0A942E3W5</accession>
<proteinExistence type="predicted"/>
<keyword evidence="2" id="KW-1185">Reference proteome</keyword>
<dbReference type="Proteomes" id="UP000680348">
    <property type="component" value="Unassembled WGS sequence"/>
</dbReference>
<dbReference type="InterPro" id="IPR053855">
    <property type="entry name" value="DUF6931"/>
</dbReference>
<dbReference type="Pfam" id="PF22011">
    <property type="entry name" value="DUF6931"/>
    <property type="match status" value="1"/>
</dbReference>
<dbReference type="EMBL" id="JAGWCR010000008">
    <property type="protein sequence ID" value="MBS3650115.1"/>
    <property type="molecule type" value="Genomic_DNA"/>
</dbReference>
<reference evidence="1" key="1">
    <citation type="submission" date="2021-04" db="EMBL/GenBank/DDBJ databases">
        <title>Pseudaminobacter soli sp. nov., isolated from paddy soil contaminated by heavy metals.</title>
        <authorList>
            <person name="Zhang K."/>
        </authorList>
    </citation>
    <scope>NUCLEOTIDE SEQUENCE</scope>
    <source>
        <strain evidence="1">19-2017</strain>
    </source>
</reference>
<evidence type="ECO:0000313" key="1">
    <source>
        <dbReference type="EMBL" id="MBS3650115.1"/>
    </source>
</evidence>
<gene>
    <name evidence="1" type="ORF">KEU06_15995</name>
</gene>
<name>A0A942E3W5_9HYPH</name>
<comment type="caution">
    <text evidence="1">The sequence shown here is derived from an EMBL/GenBank/DDBJ whole genome shotgun (WGS) entry which is preliminary data.</text>
</comment>